<keyword evidence="3" id="KW-1185">Reference proteome</keyword>
<proteinExistence type="predicted"/>
<dbReference type="InterPro" id="IPR053134">
    <property type="entry name" value="RNA-dir_DNA_polymerase"/>
</dbReference>
<dbReference type="PANTHER" id="PTHR24559">
    <property type="entry name" value="TRANSPOSON TY3-I GAG-POL POLYPROTEIN"/>
    <property type="match status" value="1"/>
</dbReference>
<dbReference type="InterPro" id="IPR043502">
    <property type="entry name" value="DNA/RNA_pol_sf"/>
</dbReference>
<evidence type="ECO:0000313" key="2">
    <source>
        <dbReference type="EMBL" id="GBM99282.1"/>
    </source>
</evidence>
<dbReference type="Pfam" id="PF00078">
    <property type="entry name" value="RVT_1"/>
    <property type="match status" value="1"/>
</dbReference>
<sequence>MADKILVFVPQQSVNYTAVSRDSSNNSTLEQTVVELTKQVSKVTNIVKNMDNFGSPPVYSKPRRLRPELLKAAKQEFEFLMTIGIIGPSKSPWSSPLHMVNKANGDWWPCGDYRRLNVVTVPYRYHVPYIQDCSDLLKGKTNFSILYLSRPYHQIPVLQDDIPKTAITTPFGLFDYVYIPIELRNAGKTFQRFINQVVSGLNFCVPYFDDILIVSSNKEEHKYHLRIICNRLMEHGLTLNASDCILSQSSVNFFWLFNHT</sequence>
<feature type="domain" description="Reverse transcriptase" evidence="1">
    <location>
        <begin position="101"/>
        <end position="253"/>
    </location>
</feature>
<protein>
    <submittedName>
        <fullName evidence="2">Transposon Ty3-G Gag-Pol polyprotein</fullName>
    </submittedName>
</protein>
<dbReference type="GO" id="GO:0071897">
    <property type="term" value="P:DNA biosynthetic process"/>
    <property type="evidence" value="ECO:0007669"/>
    <property type="project" value="UniProtKB-ARBA"/>
</dbReference>
<dbReference type="InterPro" id="IPR000477">
    <property type="entry name" value="RT_dom"/>
</dbReference>
<name>A0A4Y2KD42_ARAVE</name>
<dbReference type="EMBL" id="BGPR01004403">
    <property type="protein sequence ID" value="GBM99282.1"/>
    <property type="molecule type" value="Genomic_DNA"/>
</dbReference>
<evidence type="ECO:0000313" key="3">
    <source>
        <dbReference type="Proteomes" id="UP000499080"/>
    </source>
</evidence>
<evidence type="ECO:0000259" key="1">
    <source>
        <dbReference type="Pfam" id="PF00078"/>
    </source>
</evidence>
<dbReference type="Gene3D" id="3.30.70.270">
    <property type="match status" value="1"/>
</dbReference>
<reference evidence="2 3" key="1">
    <citation type="journal article" date="2019" name="Sci. Rep.">
        <title>Orb-weaving spider Araneus ventricosus genome elucidates the spidroin gene catalogue.</title>
        <authorList>
            <person name="Kono N."/>
            <person name="Nakamura H."/>
            <person name="Ohtoshi R."/>
            <person name="Moran D.A.P."/>
            <person name="Shinohara A."/>
            <person name="Yoshida Y."/>
            <person name="Fujiwara M."/>
            <person name="Mori M."/>
            <person name="Tomita M."/>
            <person name="Arakawa K."/>
        </authorList>
    </citation>
    <scope>NUCLEOTIDE SEQUENCE [LARGE SCALE GENOMIC DNA]</scope>
</reference>
<dbReference type="OrthoDB" id="6932368at2759"/>
<comment type="caution">
    <text evidence="2">The sequence shown here is derived from an EMBL/GenBank/DDBJ whole genome shotgun (WGS) entry which is preliminary data.</text>
</comment>
<dbReference type="Proteomes" id="UP000499080">
    <property type="component" value="Unassembled WGS sequence"/>
</dbReference>
<dbReference type="InterPro" id="IPR043128">
    <property type="entry name" value="Rev_trsase/Diguanyl_cyclase"/>
</dbReference>
<accession>A0A4Y2KD42</accession>
<organism evidence="2 3">
    <name type="scientific">Araneus ventricosus</name>
    <name type="common">Orbweaver spider</name>
    <name type="synonym">Epeira ventricosa</name>
    <dbReference type="NCBI Taxonomy" id="182803"/>
    <lineage>
        <taxon>Eukaryota</taxon>
        <taxon>Metazoa</taxon>
        <taxon>Ecdysozoa</taxon>
        <taxon>Arthropoda</taxon>
        <taxon>Chelicerata</taxon>
        <taxon>Arachnida</taxon>
        <taxon>Araneae</taxon>
        <taxon>Araneomorphae</taxon>
        <taxon>Entelegynae</taxon>
        <taxon>Araneoidea</taxon>
        <taxon>Araneidae</taxon>
        <taxon>Araneus</taxon>
    </lineage>
</organism>
<gene>
    <name evidence="2" type="primary">TY3B-G_874</name>
    <name evidence="2" type="ORF">AVEN_80610_1</name>
</gene>
<dbReference type="SUPFAM" id="SSF56672">
    <property type="entry name" value="DNA/RNA polymerases"/>
    <property type="match status" value="1"/>
</dbReference>
<dbReference type="Gene3D" id="3.10.10.10">
    <property type="entry name" value="HIV Type 1 Reverse Transcriptase, subunit A, domain 1"/>
    <property type="match status" value="1"/>
</dbReference>
<dbReference type="PANTHER" id="PTHR24559:SF454">
    <property type="entry name" value="RIBONUCLEASE H"/>
    <property type="match status" value="1"/>
</dbReference>
<dbReference type="CDD" id="cd01647">
    <property type="entry name" value="RT_LTR"/>
    <property type="match status" value="1"/>
</dbReference>
<dbReference type="AlphaFoldDB" id="A0A4Y2KD42"/>